<dbReference type="InterPro" id="IPR025965">
    <property type="entry name" value="FlgD/Vpr_Ig-like"/>
</dbReference>
<comment type="similarity">
    <text evidence="1 5">Belongs to the FlgD family.</text>
</comment>
<keyword evidence="3 5" id="KW-1005">Bacterial flagellum biogenesis</keyword>
<dbReference type="RefSeq" id="WP_103685289.1">
    <property type="nucleotide sequence ID" value="NZ_PQGG01000034.1"/>
</dbReference>
<evidence type="ECO:0000259" key="7">
    <source>
        <dbReference type="Pfam" id="PF13861"/>
    </source>
</evidence>
<evidence type="ECO:0000256" key="4">
    <source>
        <dbReference type="ARBA" id="ARBA00024746"/>
    </source>
</evidence>
<name>A0A2S4HD00_9GAMM</name>
<keyword evidence="8" id="KW-0969">Cilium</keyword>
<keyword evidence="8" id="KW-0282">Flagellum</keyword>
<dbReference type="InterPro" id="IPR025963">
    <property type="entry name" value="FLgD_Tudor"/>
</dbReference>
<dbReference type="Proteomes" id="UP000237222">
    <property type="component" value="Unassembled WGS sequence"/>
</dbReference>
<dbReference type="GO" id="GO:0044781">
    <property type="term" value="P:bacterial-type flagellum organization"/>
    <property type="evidence" value="ECO:0007669"/>
    <property type="project" value="UniProtKB-UniRule"/>
</dbReference>
<comment type="function">
    <text evidence="4 5">Required for flagellar hook formation. May act as a scaffolding protein.</text>
</comment>
<proteinExistence type="inferred from homology"/>
<sequence>MELRTIEDLQLQTATSKAKKDASSLDQDDFMTLMLQQLKSQDPFKPTDNTEFISQMAQLTSVSGISEMNENLAGLTQSLYSAQLLDASSLIGKDVLLETDVAALPISGKVKGQVNLPTSTTALDIDILAPTGEVIGKVPLGPQQAGAVNFEWNGVGLDGERMPPGTYQIRANYLNGNTLEAAATEIRSEVMSVSVPATGGTPLIQVQGLGTVSMSKIIEIS</sequence>
<evidence type="ECO:0000313" key="9">
    <source>
        <dbReference type="Proteomes" id="UP000237222"/>
    </source>
</evidence>
<evidence type="ECO:0000256" key="3">
    <source>
        <dbReference type="ARBA" id="ARBA00022795"/>
    </source>
</evidence>
<dbReference type="OrthoDB" id="9785233at2"/>
<dbReference type="Pfam" id="PF13860">
    <property type="entry name" value="FlgD_ig"/>
    <property type="match status" value="1"/>
</dbReference>
<dbReference type="Gene3D" id="2.60.40.4070">
    <property type="match status" value="1"/>
</dbReference>
<dbReference type="Gene3D" id="2.30.30.910">
    <property type="match status" value="1"/>
</dbReference>
<evidence type="ECO:0000256" key="2">
    <source>
        <dbReference type="ARBA" id="ARBA00016013"/>
    </source>
</evidence>
<gene>
    <name evidence="8" type="ORF">C0068_14965</name>
</gene>
<evidence type="ECO:0000259" key="6">
    <source>
        <dbReference type="Pfam" id="PF13860"/>
    </source>
</evidence>
<evidence type="ECO:0000256" key="1">
    <source>
        <dbReference type="ARBA" id="ARBA00010577"/>
    </source>
</evidence>
<feature type="domain" description="FlgD Tudor-like" evidence="7">
    <location>
        <begin position="83"/>
        <end position="217"/>
    </location>
</feature>
<dbReference type="Pfam" id="PF03963">
    <property type="entry name" value="FlgD"/>
    <property type="match status" value="1"/>
</dbReference>
<dbReference type="InterPro" id="IPR005648">
    <property type="entry name" value="FlgD"/>
</dbReference>
<comment type="caution">
    <text evidence="8">The sequence shown here is derived from an EMBL/GenBank/DDBJ whole genome shotgun (WGS) entry which is preliminary data.</text>
</comment>
<dbReference type="EMBL" id="PQGG01000034">
    <property type="protein sequence ID" value="POP51840.1"/>
    <property type="molecule type" value="Genomic_DNA"/>
</dbReference>
<accession>A0A2S4HD00</accession>
<feature type="domain" description="FlgD/Vpr Ig-like" evidence="6">
    <location>
        <begin position="109"/>
        <end position="176"/>
    </location>
</feature>
<protein>
    <recommendedName>
        <fullName evidence="2 5">Basal-body rod modification protein FlgD</fullName>
    </recommendedName>
</protein>
<dbReference type="AlphaFoldDB" id="A0A2S4HD00"/>
<organism evidence="8 9">
    <name type="scientific">Zhongshania marina</name>
    <dbReference type="NCBI Taxonomy" id="2304603"/>
    <lineage>
        <taxon>Bacteria</taxon>
        <taxon>Pseudomonadati</taxon>
        <taxon>Pseudomonadota</taxon>
        <taxon>Gammaproteobacteria</taxon>
        <taxon>Cellvibrionales</taxon>
        <taxon>Spongiibacteraceae</taxon>
        <taxon>Zhongshania</taxon>
    </lineage>
</organism>
<evidence type="ECO:0000313" key="8">
    <source>
        <dbReference type="EMBL" id="POP51840.1"/>
    </source>
</evidence>
<reference evidence="8" key="1">
    <citation type="submission" date="2018-01" db="EMBL/GenBank/DDBJ databases">
        <authorList>
            <person name="Yu X.-D."/>
        </authorList>
    </citation>
    <scope>NUCLEOTIDE SEQUENCE</scope>
    <source>
        <strain evidence="8">ZX-21</strain>
    </source>
</reference>
<keyword evidence="8" id="KW-0966">Cell projection</keyword>
<evidence type="ECO:0000256" key="5">
    <source>
        <dbReference type="RuleBase" id="RU362076"/>
    </source>
</evidence>
<dbReference type="Pfam" id="PF13861">
    <property type="entry name" value="FLgD_tudor"/>
    <property type="match status" value="1"/>
</dbReference>